<evidence type="ECO:0000313" key="2">
    <source>
        <dbReference type="Proteomes" id="UP000262477"/>
    </source>
</evidence>
<dbReference type="OrthoDB" id="4242777at2"/>
<accession>A0A371PYP1</accession>
<name>A0A371PYP1_STRIH</name>
<sequence length="165" mass="17815">MPETMVGGQYTREHDAADPDQGLAELMSGQVRGARPAFGVYRPGAEKGGLLAVTGVYGKIRDPSAALRELIRLLDRRDGDPVINIGPKTITPAGSDEPLQCRVVSRAIPVTNTRSLDMTCTWADSSTVTHVTQGLPPSTHPNPNERDLNAFAARVNQIRDEVRDS</sequence>
<proteinExistence type="predicted"/>
<gene>
    <name evidence="1" type="ORF">DY245_25745</name>
</gene>
<keyword evidence="2" id="KW-1185">Reference proteome</keyword>
<dbReference type="EMBL" id="QUAC01000208">
    <property type="protein sequence ID" value="REK87616.1"/>
    <property type="molecule type" value="Genomic_DNA"/>
</dbReference>
<dbReference type="AlphaFoldDB" id="A0A371PYP1"/>
<evidence type="ECO:0000313" key="1">
    <source>
        <dbReference type="EMBL" id="REK87616.1"/>
    </source>
</evidence>
<dbReference type="Proteomes" id="UP000262477">
    <property type="component" value="Unassembled WGS sequence"/>
</dbReference>
<protein>
    <submittedName>
        <fullName evidence="1">Uncharacterized protein</fullName>
    </submittedName>
</protein>
<reference evidence="1 2" key="1">
    <citation type="submission" date="2018-08" db="EMBL/GenBank/DDBJ databases">
        <title>Streptomyces NEAU-D10 sp. nov., a novel Actinomycete isolated from soil.</title>
        <authorList>
            <person name="Jin L."/>
        </authorList>
    </citation>
    <scope>NUCLEOTIDE SEQUENCE [LARGE SCALE GENOMIC DNA]</scope>
    <source>
        <strain evidence="1 2">NEAU-D10</strain>
    </source>
</reference>
<organism evidence="1 2">
    <name type="scientific">Streptomyces inhibens</name>
    <dbReference type="NCBI Taxonomy" id="2293571"/>
    <lineage>
        <taxon>Bacteria</taxon>
        <taxon>Bacillati</taxon>
        <taxon>Actinomycetota</taxon>
        <taxon>Actinomycetes</taxon>
        <taxon>Kitasatosporales</taxon>
        <taxon>Streptomycetaceae</taxon>
        <taxon>Streptomyces</taxon>
    </lineage>
</organism>
<dbReference type="RefSeq" id="WP_128509596.1">
    <property type="nucleotide sequence ID" value="NZ_QUAC01000208.1"/>
</dbReference>
<comment type="caution">
    <text evidence="1">The sequence shown here is derived from an EMBL/GenBank/DDBJ whole genome shotgun (WGS) entry which is preliminary data.</text>
</comment>